<evidence type="ECO:0000256" key="1">
    <source>
        <dbReference type="SAM" id="MobiDB-lite"/>
    </source>
</evidence>
<dbReference type="AlphaFoldDB" id="A0AAD8KSA5"/>
<gene>
    <name evidence="3" type="ORF">QVD17_15407</name>
</gene>
<organism evidence="3 4">
    <name type="scientific">Tagetes erecta</name>
    <name type="common">African marigold</name>
    <dbReference type="NCBI Taxonomy" id="13708"/>
    <lineage>
        <taxon>Eukaryota</taxon>
        <taxon>Viridiplantae</taxon>
        <taxon>Streptophyta</taxon>
        <taxon>Embryophyta</taxon>
        <taxon>Tracheophyta</taxon>
        <taxon>Spermatophyta</taxon>
        <taxon>Magnoliopsida</taxon>
        <taxon>eudicotyledons</taxon>
        <taxon>Gunneridae</taxon>
        <taxon>Pentapetalae</taxon>
        <taxon>asterids</taxon>
        <taxon>campanulids</taxon>
        <taxon>Asterales</taxon>
        <taxon>Asteraceae</taxon>
        <taxon>Asteroideae</taxon>
        <taxon>Heliantheae alliance</taxon>
        <taxon>Tageteae</taxon>
        <taxon>Tagetes</taxon>
    </lineage>
</organism>
<feature type="chain" id="PRO_5042063905" evidence="2">
    <location>
        <begin position="17"/>
        <end position="141"/>
    </location>
</feature>
<name>A0AAD8KSA5_TARER</name>
<evidence type="ECO:0000313" key="4">
    <source>
        <dbReference type="Proteomes" id="UP001229421"/>
    </source>
</evidence>
<comment type="caution">
    <text evidence="3">The sequence shown here is derived from an EMBL/GenBank/DDBJ whole genome shotgun (WGS) entry which is preliminary data.</text>
</comment>
<dbReference type="PANTHER" id="PTHR37194:SF2">
    <property type="entry name" value="T2E6.7-RELATED"/>
    <property type="match status" value="1"/>
</dbReference>
<protein>
    <submittedName>
        <fullName evidence="3">Uncharacterized protein</fullName>
    </submittedName>
</protein>
<accession>A0AAD8KSA5</accession>
<sequence>MTLLLASCHDFTFCLALLNFHGVYVCEAPNRRSRKVGEQVGFINLSSGLCVEIAMEQQIEDAACLSSAVKATLCLGSETHSIEGCKGILSEQLVFLKGESMNILKEYITKHNVPNDVPDEISSEEDDDGEDPAVKSKKVRV</sequence>
<keyword evidence="2" id="KW-0732">Signal</keyword>
<evidence type="ECO:0000256" key="2">
    <source>
        <dbReference type="SAM" id="SignalP"/>
    </source>
</evidence>
<feature type="compositionally biased region" description="Acidic residues" evidence="1">
    <location>
        <begin position="117"/>
        <end position="131"/>
    </location>
</feature>
<dbReference type="PANTHER" id="PTHR37194">
    <property type="entry name" value="T2E6.7-RELATED"/>
    <property type="match status" value="1"/>
</dbReference>
<dbReference type="Proteomes" id="UP001229421">
    <property type="component" value="Unassembled WGS sequence"/>
</dbReference>
<feature type="signal peptide" evidence="2">
    <location>
        <begin position="1"/>
        <end position="16"/>
    </location>
</feature>
<keyword evidence="4" id="KW-1185">Reference proteome</keyword>
<feature type="region of interest" description="Disordered" evidence="1">
    <location>
        <begin position="115"/>
        <end position="141"/>
    </location>
</feature>
<dbReference type="EMBL" id="JAUHHV010000004">
    <property type="protein sequence ID" value="KAK1426728.1"/>
    <property type="molecule type" value="Genomic_DNA"/>
</dbReference>
<evidence type="ECO:0000313" key="3">
    <source>
        <dbReference type="EMBL" id="KAK1426728.1"/>
    </source>
</evidence>
<reference evidence="3" key="1">
    <citation type="journal article" date="2023" name="bioRxiv">
        <title>Improved chromosome-level genome assembly for marigold (Tagetes erecta).</title>
        <authorList>
            <person name="Jiang F."/>
            <person name="Yuan L."/>
            <person name="Wang S."/>
            <person name="Wang H."/>
            <person name="Xu D."/>
            <person name="Wang A."/>
            <person name="Fan W."/>
        </authorList>
    </citation>
    <scope>NUCLEOTIDE SEQUENCE</scope>
    <source>
        <strain evidence="3">WSJ</strain>
        <tissue evidence="3">Leaf</tissue>
    </source>
</reference>
<proteinExistence type="predicted"/>